<sequence>MMTAAYNWTDRRRYLWLCGLIVPLSPFLGYAMVDRLGPGMFWAFGSMVMAVVLPVIDVLRGSDSTSPPAEVYRKLDADRYYRWCVYLYLPLQYTGLVFACWCWTYAPMGTAERLALASTVAVVGGVGINAAHELGHRRTDRERFLSKIALAQSAYGHFYVEHNHGHHIRVATHDDPASARFGESYWRFVPRSIVGGFLSGWRYETGRLHRSGHRTLGWRNNILNAWAITVVLWAGLTTAFGLHVLPWLVLQAIGGVMILECANYIEHYGLLREKSPGGNYRRVTPRDSWNSDHVWSNLFLYHLQRHSDHHANPARRYQTLRSAPDAPQLPAGYATMCLLATIPPLWRRVMDKRVLAFQDDDFDRINLAPRDIRLRRAVSSDLS</sequence>
<comment type="subcellular location">
    <subcellularLocation>
        <location evidence="1">Cell inner membrane</location>
        <topology evidence="1">Multi-pass membrane protein</topology>
    </subcellularLocation>
</comment>
<feature type="transmembrane region" description="Helical" evidence="12">
    <location>
        <begin position="114"/>
        <end position="131"/>
    </location>
</feature>
<dbReference type="PANTHER" id="PTHR38674">
    <property type="entry name" value="ALKANE 1-MONOOXYGENASE 1"/>
    <property type="match status" value="1"/>
</dbReference>
<comment type="similarity">
    <text evidence="2">Belongs to the fatty acid desaturase type 1 family. AlkB subfamily.</text>
</comment>
<dbReference type="CDD" id="cd03512">
    <property type="entry name" value="Alkane-hydroxylase"/>
    <property type="match status" value="1"/>
</dbReference>
<dbReference type="STRING" id="1220583.GOACH_03_00340"/>
<dbReference type="RefSeq" id="WP_005169496.1">
    <property type="nucleotide sequence ID" value="NZ_BANR01000003.1"/>
</dbReference>
<evidence type="ECO:0000256" key="6">
    <source>
        <dbReference type="ARBA" id="ARBA00022723"/>
    </source>
</evidence>
<dbReference type="PANTHER" id="PTHR38674:SF1">
    <property type="entry name" value="ALKANE 1-MONOOXYGENASE 1"/>
    <property type="match status" value="1"/>
</dbReference>
<feature type="transmembrane region" description="Helical" evidence="12">
    <location>
        <begin position="14"/>
        <end position="33"/>
    </location>
</feature>
<feature type="transmembrane region" description="Helical" evidence="12">
    <location>
        <begin position="223"/>
        <end position="242"/>
    </location>
</feature>
<proteinExistence type="inferred from homology"/>
<evidence type="ECO:0000256" key="2">
    <source>
        <dbReference type="ARBA" id="ARBA00010823"/>
    </source>
</evidence>
<organism evidence="14 15">
    <name type="scientific">Gordonia aichiensis NBRC 108223</name>
    <dbReference type="NCBI Taxonomy" id="1220583"/>
    <lineage>
        <taxon>Bacteria</taxon>
        <taxon>Bacillati</taxon>
        <taxon>Actinomycetota</taxon>
        <taxon>Actinomycetes</taxon>
        <taxon>Mycobacteriales</taxon>
        <taxon>Gordoniaceae</taxon>
        <taxon>Gordonia</taxon>
    </lineage>
</organism>
<accession>L7KEJ7</accession>
<evidence type="ECO:0000256" key="5">
    <source>
        <dbReference type="ARBA" id="ARBA00022692"/>
    </source>
</evidence>
<evidence type="ECO:0000256" key="8">
    <source>
        <dbReference type="ARBA" id="ARBA00023002"/>
    </source>
</evidence>
<name>L7KEJ7_9ACTN</name>
<evidence type="ECO:0000259" key="13">
    <source>
        <dbReference type="Pfam" id="PF00487"/>
    </source>
</evidence>
<keyword evidence="5 12" id="KW-0812">Transmembrane</keyword>
<dbReference type="OrthoDB" id="4759734at2"/>
<keyword evidence="6" id="KW-0479">Metal-binding</keyword>
<gene>
    <name evidence="14" type="primary">alkB</name>
    <name evidence="14" type="ORF">GOACH_03_00340</name>
</gene>
<keyword evidence="3" id="KW-1003">Cell membrane</keyword>
<feature type="transmembrane region" description="Helical" evidence="12">
    <location>
        <begin position="80"/>
        <end position="108"/>
    </location>
</feature>
<dbReference type="GO" id="GO:0006629">
    <property type="term" value="P:lipid metabolic process"/>
    <property type="evidence" value="ECO:0007669"/>
    <property type="project" value="InterPro"/>
</dbReference>
<keyword evidence="9" id="KW-0408">Iron</keyword>
<evidence type="ECO:0000256" key="9">
    <source>
        <dbReference type="ARBA" id="ARBA00023004"/>
    </source>
</evidence>
<comment type="caution">
    <text evidence="14">The sequence shown here is derived from an EMBL/GenBank/DDBJ whole genome shotgun (WGS) entry which is preliminary data.</text>
</comment>
<evidence type="ECO:0000256" key="7">
    <source>
        <dbReference type="ARBA" id="ARBA00022989"/>
    </source>
</evidence>
<feature type="domain" description="Fatty acid desaturase" evidence="13">
    <location>
        <begin position="116"/>
        <end position="336"/>
    </location>
</feature>
<dbReference type="InterPro" id="IPR033885">
    <property type="entry name" value="AlkB/XylM"/>
</dbReference>
<keyword evidence="11 12" id="KW-0472">Membrane</keyword>
<protein>
    <submittedName>
        <fullName evidence="14">Alkane-1-monooxygenase</fullName>
    </submittedName>
</protein>
<dbReference type="GO" id="GO:0005886">
    <property type="term" value="C:plasma membrane"/>
    <property type="evidence" value="ECO:0007669"/>
    <property type="project" value="UniProtKB-SubCell"/>
</dbReference>
<feature type="transmembrane region" description="Helical" evidence="12">
    <location>
        <begin position="39"/>
        <end position="59"/>
    </location>
</feature>
<dbReference type="Pfam" id="PF00487">
    <property type="entry name" value="FA_desaturase"/>
    <property type="match status" value="1"/>
</dbReference>
<evidence type="ECO:0000256" key="10">
    <source>
        <dbReference type="ARBA" id="ARBA00023033"/>
    </source>
</evidence>
<dbReference type="GO" id="GO:0004497">
    <property type="term" value="F:monooxygenase activity"/>
    <property type="evidence" value="ECO:0007669"/>
    <property type="project" value="UniProtKB-KW"/>
</dbReference>
<evidence type="ECO:0000313" key="15">
    <source>
        <dbReference type="Proteomes" id="UP000010988"/>
    </source>
</evidence>
<evidence type="ECO:0000313" key="14">
    <source>
        <dbReference type="EMBL" id="GAC47019.1"/>
    </source>
</evidence>
<dbReference type="AlphaFoldDB" id="L7KEJ7"/>
<keyword evidence="7 12" id="KW-1133">Transmembrane helix</keyword>
<dbReference type="GO" id="GO:0046872">
    <property type="term" value="F:metal ion binding"/>
    <property type="evidence" value="ECO:0007669"/>
    <property type="project" value="UniProtKB-KW"/>
</dbReference>
<dbReference type="InterPro" id="IPR005804">
    <property type="entry name" value="FA_desaturase_dom"/>
</dbReference>
<keyword evidence="10 14" id="KW-0503">Monooxygenase</keyword>
<evidence type="ECO:0000256" key="12">
    <source>
        <dbReference type="SAM" id="Phobius"/>
    </source>
</evidence>
<dbReference type="Proteomes" id="UP000010988">
    <property type="component" value="Unassembled WGS sequence"/>
</dbReference>
<dbReference type="EMBL" id="BANR01000003">
    <property type="protein sequence ID" value="GAC47019.1"/>
    <property type="molecule type" value="Genomic_DNA"/>
</dbReference>
<dbReference type="eggNOG" id="COG3239">
    <property type="taxonomic scope" value="Bacteria"/>
</dbReference>
<evidence type="ECO:0000256" key="3">
    <source>
        <dbReference type="ARBA" id="ARBA00022475"/>
    </source>
</evidence>
<evidence type="ECO:0000256" key="11">
    <source>
        <dbReference type="ARBA" id="ARBA00023136"/>
    </source>
</evidence>
<keyword evidence="15" id="KW-1185">Reference proteome</keyword>
<keyword evidence="4" id="KW-0997">Cell inner membrane</keyword>
<keyword evidence="8" id="KW-0560">Oxidoreductase</keyword>
<evidence type="ECO:0000256" key="4">
    <source>
        <dbReference type="ARBA" id="ARBA00022519"/>
    </source>
</evidence>
<evidence type="ECO:0000256" key="1">
    <source>
        <dbReference type="ARBA" id="ARBA00004429"/>
    </source>
</evidence>
<reference evidence="14 15" key="1">
    <citation type="submission" date="2012-12" db="EMBL/GenBank/DDBJ databases">
        <title>Whole genome shotgun sequence of Gordonia aichiensis NBRC 108223.</title>
        <authorList>
            <person name="Isaki-Nakamura S."/>
            <person name="Hosoyama A."/>
            <person name="Tsuchikane K."/>
            <person name="Ando Y."/>
            <person name="Baba S."/>
            <person name="Ohji S."/>
            <person name="Hamada M."/>
            <person name="Tamura T."/>
            <person name="Yamazoe A."/>
            <person name="Yamazaki S."/>
            <person name="Fujita N."/>
        </authorList>
    </citation>
    <scope>NUCLEOTIDE SEQUENCE [LARGE SCALE GENOMIC DNA]</scope>
    <source>
        <strain evidence="14 15">NBRC 108223</strain>
    </source>
</reference>